<dbReference type="GO" id="GO:0016020">
    <property type="term" value="C:membrane"/>
    <property type="evidence" value="ECO:0007669"/>
    <property type="project" value="UniProtKB-SubCell"/>
</dbReference>
<evidence type="ECO:0000256" key="4">
    <source>
        <dbReference type="ARBA" id="ARBA00023136"/>
    </source>
</evidence>
<evidence type="ECO:0000256" key="3">
    <source>
        <dbReference type="ARBA" id="ARBA00022989"/>
    </source>
</evidence>
<feature type="domain" description="G-protein coupled receptors family 1 profile" evidence="6">
    <location>
        <begin position="1"/>
        <end position="91"/>
    </location>
</feature>
<evidence type="ECO:0000313" key="7">
    <source>
        <dbReference type="EMBL" id="CBY08850.1"/>
    </source>
</evidence>
<sequence>MLTVNFLMPLFSVIIMYGLIVRRVRRSGRKSQRANMQMYERRVTFRVLIVIGTYCVCWSPYYIYGFLLNINLRHLFFEEFYILSVFTKIDH</sequence>
<evidence type="ECO:0000313" key="8">
    <source>
        <dbReference type="Proteomes" id="UP000001307"/>
    </source>
</evidence>
<gene>
    <name evidence="7" type="ORF">GSOID_T00005688001</name>
</gene>
<dbReference type="InParanoid" id="E4XB23"/>
<dbReference type="EMBL" id="FN653033">
    <property type="protein sequence ID" value="CBY08850.1"/>
    <property type="molecule type" value="Genomic_DNA"/>
</dbReference>
<dbReference type="InterPro" id="IPR000276">
    <property type="entry name" value="GPCR_Rhodpsn"/>
</dbReference>
<dbReference type="CDD" id="cd00637">
    <property type="entry name" value="7tm_classA_rhodopsin-like"/>
    <property type="match status" value="1"/>
</dbReference>
<dbReference type="Pfam" id="PF00001">
    <property type="entry name" value="7tm_1"/>
    <property type="match status" value="1"/>
</dbReference>
<evidence type="ECO:0000259" key="6">
    <source>
        <dbReference type="PROSITE" id="PS50262"/>
    </source>
</evidence>
<keyword evidence="8" id="KW-1185">Reference proteome</keyword>
<evidence type="ECO:0000256" key="5">
    <source>
        <dbReference type="SAM" id="Phobius"/>
    </source>
</evidence>
<keyword evidence="2 5" id="KW-0812">Transmembrane</keyword>
<dbReference type="InterPro" id="IPR017452">
    <property type="entry name" value="GPCR_Rhodpsn_7TM"/>
</dbReference>
<reference evidence="7" key="1">
    <citation type="journal article" date="2010" name="Science">
        <title>Plasticity of animal genome architecture unmasked by rapid evolution of a pelagic tunicate.</title>
        <authorList>
            <person name="Denoeud F."/>
            <person name="Henriet S."/>
            <person name="Mungpakdee S."/>
            <person name="Aury J.M."/>
            <person name="Da Silva C."/>
            <person name="Brinkmann H."/>
            <person name="Mikhaleva J."/>
            <person name="Olsen L.C."/>
            <person name="Jubin C."/>
            <person name="Canestro C."/>
            <person name="Bouquet J.M."/>
            <person name="Danks G."/>
            <person name="Poulain J."/>
            <person name="Campsteijn C."/>
            <person name="Adamski M."/>
            <person name="Cross I."/>
            <person name="Yadetie F."/>
            <person name="Muffato M."/>
            <person name="Louis A."/>
            <person name="Butcher S."/>
            <person name="Tsagkogeorga G."/>
            <person name="Konrad A."/>
            <person name="Singh S."/>
            <person name="Jensen M.F."/>
            <person name="Cong E.H."/>
            <person name="Eikeseth-Otteraa H."/>
            <person name="Noel B."/>
            <person name="Anthouard V."/>
            <person name="Porcel B.M."/>
            <person name="Kachouri-Lafond R."/>
            <person name="Nishino A."/>
            <person name="Ugolini M."/>
            <person name="Chourrout P."/>
            <person name="Nishida H."/>
            <person name="Aasland R."/>
            <person name="Huzurbazar S."/>
            <person name="Westhof E."/>
            <person name="Delsuc F."/>
            <person name="Lehrach H."/>
            <person name="Reinhardt R."/>
            <person name="Weissenbach J."/>
            <person name="Roy S.W."/>
            <person name="Artiguenave F."/>
            <person name="Postlethwait J.H."/>
            <person name="Manak J.R."/>
            <person name="Thompson E.M."/>
            <person name="Jaillon O."/>
            <person name="Du Pasquier L."/>
            <person name="Boudinot P."/>
            <person name="Liberles D.A."/>
            <person name="Volff J.N."/>
            <person name="Philippe H."/>
            <person name="Lenhard B."/>
            <person name="Roest Crollius H."/>
            <person name="Wincker P."/>
            <person name="Chourrout D."/>
        </authorList>
    </citation>
    <scope>NUCLEOTIDE SEQUENCE [LARGE SCALE GENOMIC DNA]</scope>
</reference>
<keyword evidence="4 5" id="KW-0472">Membrane</keyword>
<feature type="transmembrane region" description="Helical" evidence="5">
    <location>
        <begin position="6"/>
        <end position="24"/>
    </location>
</feature>
<name>E4XB23_OIKDI</name>
<dbReference type="Gene3D" id="1.20.1070.10">
    <property type="entry name" value="Rhodopsin 7-helix transmembrane proteins"/>
    <property type="match status" value="1"/>
</dbReference>
<organism evidence="7">
    <name type="scientific">Oikopleura dioica</name>
    <name type="common">Tunicate</name>
    <dbReference type="NCBI Taxonomy" id="34765"/>
    <lineage>
        <taxon>Eukaryota</taxon>
        <taxon>Metazoa</taxon>
        <taxon>Chordata</taxon>
        <taxon>Tunicata</taxon>
        <taxon>Appendicularia</taxon>
        <taxon>Copelata</taxon>
        <taxon>Oikopleuridae</taxon>
        <taxon>Oikopleura</taxon>
    </lineage>
</organism>
<dbReference type="Proteomes" id="UP000001307">
    <property type="component" value="Unassembled WGS sequence"/>
</dbReference>
<dbReference type="GO" id="GO:0004930">
    <property type="term" value="F:G protein-coupled receptor activity"/>
    <property type="evidence" value="ECO:0007669"/>
    <property type="project" value="InterPro"/>
</dbReference>
<accession>E4XB23</accession>
<feature type="transmembrane region" description="Helical" evidence="5">
    <location>
        <begin position="45"/>
        <end position="64"/>
    </location>
</feature>
<comment type="subcellular location">
    <subcellularLocation>
        <location evidence="1">Membrane</location>
    </subcellularLocation>
</comment>
<dbReference type="SUPFAM" id="SSF81321">
    <property type="entry name" value="Family A G protein-coupled receptor-like"/>
    <property type="match status" value="1"/>
</dbReference>
<dbReference type="PROSITE" id="PS50262">
    <property type="entry name" value="G_PROTEIN_RECEP_F1_2"/>
    <property type="match status" value="1"/>
</dbReference>
<proteinExistence type="predicted"/>
<evidence type="ECO:0000256" key="2">
    <source>
        <dbReference type="ARBA" id="ARBA00022692"/>
    </source>
</evidence>
<keyword evidence="3 5" id="KW-1133">Transmembrane helix</keyword>
<evidence type="ECO:0000256" key="1">
    <source>
        <dbReference type="ARBA" id="ARBA00004370"/>
    </source>
</evidence>
<protein>
    <recommendedName>
        <fullName evidence="6">G-protein coupled receptors family 1 profile domain-containing protein</fullName>
    </recommendedName>
</protein>
<dbReference type="AlphaFoldDB" id="E4XB23"/>